<evidence type="ECO:0000256" key="1">
    <source>
        <dbReference type="ARBA" id="ARBA00023015"/>
    </source>
</evidence>
<dbReference type="PROSITE" id="PS00041">
    <property type="entry name" value="HTH_ARAC_FAMILY_1"/>
    <property type="match status" value="1"/>
</dbReference>
<evidence type="ECO:0000256" key="2">
    <source>
        <dbReference type="ARBA" id="ARBA00023125"/>
    </source>
</evidence>
<evidence type="ECO:0000256" key="4">
    <source>
        <dbReference type="SAM" id="MobiDB-lite"/>
    </source>
</evidence>
<dbReference type="InterPro" id="IPR018062">
    <property type="entry name" value="HTH_AraC-typ_CS"/>
</dbReference>
<evidence type="ECO:0000313" key="6">
    <source>
        <dbReference type="EMBL" id="RCV56603.1"/>
    </source>
</evidence>
<reference evidence="6 7" key="1">
    <citation type="submission" date="2018-04" db="EMBL/GenBank/DDBJ databases">
        <title>Novel actinobacteria from marine sediment.</title>
        <authorList>
            <person name="Ng Z.Y."/>
            <person name="Tan G.Y.A."/>
        </authorList>
    </citation>
    <scope>NUCLEOTIDE SEQUENCE [LARGE SCALE GENOMIC DNA]</scope>
    <source>
        <strain evidence="6 7">TPS81</strain>
    </source>
</reference>
<feature type="domain" description="HTH araC/xylS-type" evidence="5">
    <location>
        <begin position="211"/>
        <end position="309"/>
    </location>
</feature>
<keyword evidence="2" id="KW-0238">DNA-binding</keyword>
<evidence type="ECO:0000256" key="3">
    <source>
        <dbReference type="ARBA" id="ARBA00023163"/>
    </source>
</evidence>
<dbReference type="Gene3D" id="2.60.120.10">
    <property type="entry name" value="Jelly Rolls"/>
    <property type="match status" value="1"/>
</dbReference>
<dbReference type="GO" id="GO:0043565">
    <property type="term" value="F:sequence-specific DNA binding"/>
    <property type="evidence" value="ECO:0007669"/>
    <property type="project" value="InterPro"/>
</dbReference>
<dbReference type="OrthoDB" id="241790at2"/>
<dbReference type="InterPro" id="IPR011051">
    <property type="entry name" value="RmlC_Cupin_sf"/>
</dbReference>
<dbReference type="InterPro" id="IPR009057">
    <property type="entry name" value="Homeodomain-like_sf"/>
</dbReference>
<dbReference type="SUPFAM" id="SSF46689">
    <property type="entry name" value="Homeodomain-like"/>
    <property type="match status" value="2"/>
</dbReference>
<dbReference type="InterPro" id="IPR032783">
    <property type="entry name" value="AraC_lig"/>
</dbReference>
<dbReference type="SUPFAM" id="SSF51182">
    <property type="entry name" value="RmlC-like cupins"/>
    <property type="match status" value="1"/>
</dbReference>
<dbReference type="EMBL" id="QEIN01000126">
    <property type="protein sequence ID" value="RCV56603.1"/>
    <property type="molecule type" value="Genomic_DNA"/>
</dbReference>
<dbReference type="AlphaFoldDB" id="A0A368T350"/>
<keyword evidence="7" id="KW-1185">Reference proteome</keyword>
<dbReference type="SMART" id="SM00342">
    <property type="entry name" value="HTH_ARAC"/>
    <property type="match status" value="1"/>
</dbReference>
<sequence length="328" mass="35893">MDMMSEVVAVLRRGRPRSQRVTWTAPWGQRFAAVDGSAGFQVVLRGTCWLLRDGEEPVRLQAGDVLFLPSGAEHALADRIDAELAEACEPGRVAGNGAVEVPASPDHGLPGEQTVTLCGAYELDLRFIHPLLAQLPPVVILRAPFDRGEPLRDAVELLAMELDRPGLGTDHLIAALLDVLFIHILRACHDERVLPGRAHSWVAAIRDTGLRSALDAFHSDPGHPWTVAELAQHAAMSRTAFARRFHELIGNPPMAYVTWWRMNLATALLTDTDQPMRAIAQRVGYSSEYAFAHAFRRERGISPGAARRTGSRGNLPHSAVRSRNGVTA</sequence>
<dbReference type="PROSITE" id="PS01124">
    <property type="entry name" value="HTH_ARAC_FAMILY_2"/>
    <property type="match status" value="1"/>
</dbReference>
<organism evidence="6 7">
    <name type="scientific">Marinitenerispora sediminis</name>
    <dbReference type="NCBI Taxonomy" id="1931232"/>
    <lineage>
        <taxon>Bacteria</taxon>
        <taxon>Bacillati</taxon>
        <taxon>Actinomycetota</taxon>
        <taxon>Actinomycetes</taxon>
        <taxon>Streptosporangiales</taxon>
        <taxon>Nocardiopsidaceae</taxon>
        <taxon>Marinitenerispora</taxon>
    </lineage>
</organism>
<feature type="region of interest" description="Disordered" evidence="4">
    <location>
        <begin position="302"/>
        <end position="328"/>
    </location>
</feature>
<evidence type="ECO:0000259" key="5">
    <source>
        <dbReference type="PROSITE" id="PS01124"/>
    </source>
</evidence>
<dbReference type="GO" id="GO:0003700">
    <property type="term" value="F:DNA-binding transcription factor activity"/>
    <property type="evidence" value="ECO:0007669"/>
    <property type="project" value="InterPro"/>
</dbReference>
<dbReference type="InterPro" id="IPR014710">
    <property type="entry name" value="RmlC-like_jellyroll"/>
</dbReference>
<keyword evidence="1" id="KW-0805">Transcription regulation</keyword>
<protein>
    <submittedName>
        <fullName evidence="6">AraC family transcriptional regulator</fullName>
    </submittedName>
</protein>
<dbReference type="PANTHER" id="PTHR46796">
    <property type="entry name" value="HTH-TYPE TRANSCRIPTIONAL ACTIVATOR RHAS-RELATED"/>
    <property type="match status" value="1"/>
</dbReference>
<dbReference type="Pfam" id="PF12852">
    <property type="entry name" value="Cupin_6"/>
    <property type="match status" value="1"/>
</dbReference>
<proteinExistence type="predicted"/>
<accession>A0A368T350</accession>
<evidence type="ECO:0000313" key="7">
    <source>
        <dbReference type="Proteomes" id="UP000253318"/>
    </source>
</evidence>
<dbReference type="Proteomes" id="UP000253318">
    <property type="component" value="Unassembled WGS sequence"/>
</dbReference>
<keyword evidence="3" id="KW-0804">Transcription</keyword>
<dbReference type="Pfam" id="PF12833">
    <property type="entry name" value="HTH_18"/>
    <property type="match status" value="1"/>
</dbReference>
<dbReference type="InterPro" id="IPR018060">
    <property type="entry name" value="HTH_AraC"/>
</dbReference>
<dbReference type="PANTHER" id="PTHR46796:SF7">
    <property type="entry name" value="ARAC FAMILY TRANSCRIPTIONAL REGULATOR"/>
    <property type="match status" value="1"/>
</dbReference>
<dbReference type="InterPro" id="IPR050204">
    <property type="entry name" value="AraC_XylS_family_regulators"/>
</dbReference>
<gene>
    <name evidence="6" type="ORF">DEF24_16395</name>
</gene>
<name>A0A368T350_9ACTN</name>
<dbReference type="Gene3D" id="1.10.10.60">
    <property type="entry name" value="Homeodomain-like"/>
    <property type="match status" value="2"/>
</dbReference>
<comment type="caution">
    <text evidence="6">The sequence shown here is derived from an EMBL/GenBank/DDBJ whole genome shotgun (WGS) entry which is preliminary data.</text>
</comment>